<dbReference type="EMBL" id="KN817527">
    <property type="protein sequence ID" value="KJA26461.1"/>
    <property type="molecule type" value="Genomic_DNA"/>
</dbReference>
<dbReference type="OMA" id="PIMATIC"/>
<dbReference type="OrthoDB" id="2742740at2759"/>
<gene>
    <name evidence="1" type="ORF">HYPSUDRAFT_132621</name>
</gene>
<dbReference type="STRING" id="945553.A0A0D2PD04"/>
<protein>
    <submittedName>
        <fullName evidence="1">Uncharacterized protein</fullName>
    </submittedName>
</protein>
<accession>A0A0D2PD04</accession>
<reference evidence="2" key="1">
    <citation type="submission" date="2014-04" db="EMBL/GenBank/DDBJ databases">
        <title>Evolutionary Origins and Diversification of the Mycorrhizal Mutualists.</title>
        <authorList>
            <consortium name="DOE Joint Genome Institute"/>
            <consortium name="Mycorrhizal Genomics Consortium"/>
            <person name="Kohler A."/>
            <person name="Kuo A."/>
            <person name="Nagy L.G."/>
            <person name="Floudas D."/>
            <person name="Copeland A."/>
            <person name="Barry K.W."/>
            <person name="Cichocki N."/>
            <person name="Veneault-Fourrey C."/>
            <person name="LaButti K."/>
            <person name="Lindquist E.A."/>
            <person name="Lipzen A."/>
            <person name="Lundell T."/>
            <person name="Morin E."/>
            <person name="Murat C."/>
            <person name="Riley R."/>
            <person name="Ohm R."/>
            <person name="Sun H."/>
            <person name="Tunlid A."/>
            <person name="Henrissat B."/>
            <person name="Grigoriev I.V."/>
            <person name="Hibbett D.S."/>
            <person name="Martin F."/>
        </authorList>
    </citation>
    <scope>NUCLEOTIDE SEQUENCE [LARGE SCALE GENOMIC DNA]</scope>
    <source>
        <strain evidence="2">FD-334 SS-4</strain>
    </source>
</reference>
<dbReference type="Proteomes" id="UP000054270">
    <property type="component" value="Unassembled WGS sequence"/>
</dbReference>
<feature type="non-terminal residue" evidence="1">
    <location>
        <position position="289"/>
    </location>
</feature>
<proteinExistence type="predicted"/>
<evidence type="ECO:0000313" key="1">
    <source>
        <dbReference type="EMBL" id="KJA26461.1"/>
    </source>
</evidence>
<name>A0A0D2PD04_HYPSF</name>
<dbReference type="AlphaFoldDB" id="A0A0D2PD04"/>
<sequence>MDHSELQFGKVADSDSAFFQIPDVVQKLCKHLLGDYLPPATPPINPPSIEPLSLSEIYSLKHYIAWIETNRTVEAYRRHAQNLEEFTNQTILPLYQVKQLAHRITNFSPRMVDMCPRSCMAYTGDHILKTCCDYTPQGKPVCGEPRYTQTSSGNLKPRAQVQVLPIMATICAMFANTETSSLLRHRDQCLREALHLVGSAAKRQYSDFGNSQLHILQHQHLGLFQDSRDVAFALSSDGAQLTMKKQSNTWIMLLIILNLPASIRYKTQNTIIAFSTPGPNSPGDLESFL</sequence>
<keyword evidence="2" id="KW-1185">Reference proteome</keyword>
<evidence type="ECO:0000313" key="2">
    <source>
        <dbReference type="Proteomes" id="UP000054270"/>
    </source>
</evidence>
<organism evidence="1 2">
    <name type="scientific">Hypholoma sublateritium (strain FD-334 SS-4)</name>
    <dbReference type="NCBI Taxonomy" id="945553"/>
    <lineage>
        <taxon>Eukaryota</taxon>
        <taxon>Fungi</taxon>
        <taxon>Dikarya</taxon>
        <taxon>Basidiomycota</taxon>
        <taxon>Agaricomycotina</taxon>
        <taxon>Agaricomycetes</taxon>
        <taxon>Agaricomycetidae</taxon>
        <taxon>Agaricales</taxon>
        <taxon>Agaricineae</taxon>
        <taxon>Strophariaceae</taxon>
        <taxon>Hypholoma</taxon>
    </lineage>
</organism>